<reference evidence="1" key="1">
    <citation type="submission" date="2021-04" db="EMBL/GenBank/DDBJ databases">
        <authorList>
            <person name="Tunstrom K."/>
        </authorList>
    </citation>
    <scope>NUCLEOTIDE SEQUENCE</scope>
</reference>
<dbReference type="Proteomes" id="UP000691718">
    <property type="component" value="Unassembled WGS sequence"/>
</dbReference>
<dbReference type="EMBL" id="CAJQZP010000065">
    <property type="protein sequence ID" value="CAG4935717.1"/>
    <property type="molecule type" value="Genomic_DNA"/>
</dbReference>
<proteinExistence type="predicted"/>
<keyword evidence="2" id="KW-1185">Reference proteome</keyword>
<gene>
    <name evidence="1" type="ORF">PAPOLLO_LOCUS1034</name>
</gene>
<protein>
    <submittedName>
        <fullName evidence="1">(apollo) hypothetical protein</fullName>
    </submittedName>
</protein>
<evidence type="ECO:0000313" key="2">
    <source>
        <dbReference type="Proteomes" id="UP000691718"/>
    </source>
</evidence>
<organism evidence="1 2">
    <name type="scientific">Parnassius apollo</name>
    <name type="common">Apollo butterfly</name>
    <name type="synonym">Papilio apollo</name>
    <dbReference type="NCBI Taxonomy" id="110799"/>
    <lineage>
        <taxon>Eukaryota</taxon>
        <taxon>Metazoa</taxon>
        <taxon>Ecdysozoa</taxon>
        <taxon>Arthropoda</taxon>
        <taxon>Hexapoda</taxon>
        <taxon>Insecta</taxon>
        <taxon>Pterygota</taxon>
        <taxon>Neoptera</taxon>
        <taxon>Endopterygota</taxon>
        <taxon>Lepidoptera</taxon>
        <taxon>Glossata</taxon>
        <taxon>Ditrysia</taxon>
        <taxon>Papilionoidea</taxon>
        <taxon>Papilionidae</taxon>
        <taxon>Parnassiinae</taxon>
        <taxon>Parnassini</taxon>
        <taxon>Parnassius</taxon>
        <taxon>Parnassius</taxon>
    </lineage>
</organism>
<sequence>MITKLTERNSKISRELAESLKTRISQRRSLELTGTLKYLHNHLKFHQEPPSNVFPNPSNEMMVETITYINKKYFKTMTSNIIFDEDDEVTHSDLQQRERMLQNSLADKSIQEQLRDQIDDTLINKTTSSPSFTFRSNEDLEIAIRVEMASYEAGGLKMYI</sequence>
<evidence type="ECO:0000313" key="1">
    <source>
        <dbReference type="EMBL" id="CAG4935717.1"/>
    </source>
</evidence>
<name>A0A8S3W1N3_PARAO</name>
<dbReference type="AlphaFoldDB" id="A0A8S3W1N3"/>
<comment type="caution">
    <text evidence="1">The sequence shown here is derived from an EMBL/GenBank/DDBJ whole genome shotgun (WGS) entry which is preliminary data.</text>
</comment>
<accession>A0A8S3W1N3</accession>